<feature type="compositionally biased region" description="Basic and acidic residues" evidence="1">
    <location>
        <begin position="71"/>
        <end position="91"/>
    </location>
</feature>
<evidence type="ECO:0000313" key="2">
    <source>
        <dbReference type="EMBL" id="CAA9229064.1"/>
    </source>
</evidence>
<evidence type="ECO:0000256" key="1">
    <source>
        <dbReference type="SAM" id="MobiDB-lite"/>
    </source>
</evidence>
<reference evidence="2" key="1">
    <citation type="submission" date="2020-02" db="EMBL/GenBank/DDBJ databases">
        <authorList>
            <person name="Meier V. D."/>
        </authorList>
    </citation>
    <scope>NUCLEOTIDE SEQUENCE</scope>
    <source>
        <strain evidence="2">AVDCRST_MAG52</strain>
    </source>
</reference>
<feature type="compositionally biased region" description="Low complexity" evidence="1">
    <location>
        <begin position="112"/>
        <end position="133"/>
    </location>
</feature>
<gene>
    <name evidence="2" type="ORF">AVDCRST_MAG52-918</name>
</gene>
<feature type="region of interest" description="Disordered" evidence="1">
    <location>
        <begin position="1"/>
        <end position="133"/>
    </location>
</feature>
<feature type="compositionally biased region" description="Basic residues" evidence="1">
    <location>
        <begin position="92"/>
        <end position="107"/>
    </location>
</feature>
<accession>A0A6J4HQC2</accession>
<protein>
    <submittedName>
        <fullName evidence="2">Uncharacterized protein</fullName>
    </submittedName>
</protein>
<sequence length="133" mass="14314">DLGRAQSDHPGGGRQPGQRRDPPRVPGVSGIRDRRGERREIGAGQDGDGEARARPAGRDDAGDGRLAGVPRHQEPPRLRRHHQGGDGDRQGRLRRQVRGPPLRRRRLRGEARGLQGPVGEGAAQPRRAGGPGV</sequence>
<feature type="non-terminal residue" evidence="2">
    <location>
        <position position="133"/>
    </location>
</feature>
<feature type="compositionally biased region" description="Basic and acidic residues" evidence="1">
    <location>
        <begin position="31"/>
        <end position="41"/>
    </location>
</feature>
<organism evidence="2">
    <name type="scientific">uncultured Blastococcus sp</name>
    <dbReference type="NCBI Taxonomy" id="217144"/>
    <lineage>
        <taxon>Bacteria</taxon>
        <taxon>Bacillati</taxon>
        <taxon>Actinomycetota</taxon>
        <taxon>Actinomycetes</taxon>
        <taxon>Geodermatophilales</taxon>
        <taxon>Geodermatophilaceae</taxon>
        <taxon>Blastococcus</taxon>
        <taxon>environmental samples</taxon>
    </lineage>
</organism>
<dbReference type="EMBL" id="CADCTN010000061">
    <property type="protein sequence ID" value="CAA9229064.1"/>
    <property type="molecule type" value="Genomic_DNA"/>
</dbReference>
<dbReference type="AlphaFoldDB" id="A0A6J4HQC2"/>
<feature type="non-terminal residue" evidence="2">
    <location>
        <position position="1"/>
    </location>
</feature>
<proteinExistence type="predicted"/>
<feature type="compositionally biased region" description="Basic and acidic residues" evidence="1">
    <location>
        <begin position="49"/>
        <end position="63"/>
    </location>
</feature>
<name>A0A6J4HQC2_9ACTN</name>